<dbReference type="EMBL" id="QWEZ01000001">
    <property type="protein sequence ID" value="RRJ83756.1"/>
    <property type="molecule type" value="Genomic_DNA"/>
</dbReference>
<keyword evidence="3" id="KW-0413">Isomerase</keyword>
<evidence type="ECO:0000313" key="4">
    <source>
        <dbReference type="Proteomes" id="UP000280792"/>
    </source>
</evidence>
<dbReference type="InterPro" id="IPR018376">
    <property type="entry name" value="Enoyl-CoA_hyd/isom_CS"/>
</dbReference>
<gene>
    <name evidence="3" type="ORF">D0544_01140</name>
</gene>
<dbReference type="PANTHER" id="PTHR42964:SF1">
    <property type="entry name" value="POLYKETIDE BIOSYNTHESIS ENOYL-COA HYDRATASE PKSH-RELATED"/>
    <property type="match status" value="1"/>
</dbReference>
<dbReference type="Gene3D" id="1.10.12.10">
    <property type="entry name" value="Lyase 2-enoyl-coa Hydratase, Chain A, domain 2"/>
    <property type="match status" value="1"/>
</dbReference>
<dbReference type="PROSITE" id="PS00166">
    <property type="entry name" value="ENOYL_COA_HYDRATASE"/>
    <property type="match status" value="1"/>
</dbReference>
<accession>A0A3P3VQ09</accession>
<proteinExistence type="inferred from homology"/>
<dbReference type="CDD" id="cd06558">
    <property type="entry name" value="crotonase-like"/>
    <property type="match status" value="1"/>
</dbReference>
<keyword evidence="4" id="KW-1185">Reference proteome</keyword>
<reference evidence="3 4" key="2">
    <citation type="submission" date="2018-12" db="EMBL/GenBank/DDBJ databases">
        <title>Simiduia agarivorans gen. nov., sp. nov., a marine, agarolytic bacterium isolated from shallow coastal water from Keelung, Taiwan.</title>
        <authorList>
            <person name="Shieh W.Y."/>
        </authorList>
    </citation>
    <scope>NUCLEOTIDE SEQUENCE [LARGE SCALE GENOMIC DNA]</scope>
    <source>
        <strain evidence="3 4">GTF-13</strain>
    </source>
</reference>
<dbReference type="SUPFAM" id="SSF52096">
    <property type="entry name" value="ClpP/crotonase"/>
    <property type="match status" value="1"/>
</dbReference>
<dbReference type="GO" id="GO:0016853">
    <property type="term" value="F:isomerase activity"/>
    <property type="evidence" value="ECO:0007669"/>
    <property type="project" value="UniProtKB-KW"/>
</dbReference>
<dbReference type="Pfam" id="PF00378">
    <property type="entry name" value="ECH_1"/>
    <property type="match status" value="1"/>
</dbReference>
<dbReference type="PANTHER" id="PTHR42964">
    <property type="entry name" value="ENOYL-COA HYDRATASE"/>
    <property type="match status" value="1"/>
</dbReference>
<comment type="similarity">
    <text evidence="1 2">Belongs to the enoyl-CoA hydratase/isomerase family.</text>
</comment>
<dbReference type="InterPro" id="IPR051683">
    <property type="entry name" value="Enoyl-CoA_Hydratase/Isomerase"/>
</dbReference>
<comment type="caution">
    <text evidence="3">The sequence shown here is derived from an EMBL/GenBank/DDBJ whole genome shotgun (WGS) entry which is preliminary data.</text>
</comment>
<dbReference type="AlphaFoldDB" id="A0A3P3VQ09"/>
<dbReference type="Proteomes" id="UP000280792">
    <property type="component" value="Unassembled WGS sequence"/>
</dbReference>
<reference evidence="3 4" key="1">
    <citation type="submission" date="2018-08" db="EMBL/GenBank/DDBJ databases">
        <authorList>
            <person name="Khan S.A."/>
        </authorList>
    </citation>
    <scope>NUCLEOTIDE SEQUENCE [LARGE SCALE GENOMIC DNA]</scope>
    <source>
        <strain evidence="3 4">GTF-13</strain>
    </source>
</reference>
<evidence type="ECO:0000256" key="1">
    <source>
        <dbReference type="ARBA" id="ARBA00005254"/>
    </source>
</evidence>
<dbReference type="InterPro" id="IPR001753">
    <property type="entry name" value="Enoyl-CoA_hydra/iso"/>
</dbReference>
<dbReference type="GO" id="GO:0008300">
    <property type="term" value="P:isoprenoid catabolic process"/>
    <property type="evidence" value="ECO:0007669"/>
    <property type="project" value="TreeGrafter"/>
</dbReference>
<protein>
    <submittedName>
        <fullName evidence="3">Enoyl-CoA hydratase/isomerase family protein</fullName>
    </submittedName>
</protein>
<dbReference type="RefSeq" id="WP_125014031.1">
    <property type="nucleotide sequence ID" value="NZ_QWEZ01000001.1"/>
</dbReference>
<evidence type="ECO:0000256" key="2">
    <source>
        <dbReference type="RuleBase" id="RU003707"/>
    </source>
</evidence>
<organism evidence="3 4">
    <name type="scientific">Aestuariirhabdus litorea</name>
    <dbReference type="NCBI Taxonomy" id="2528527"/>
    <lineage>
        <taxon>Bacteria</taxon>
        <taxon>Pseudomonadati</taxon>
        <taxon>Pseudomonadota</taxon>
        <taxon>Gammaproteobacteria</taxon>
        <taxon>Oceanospirillales</taxon>
        <taxon>Aestuariirhabdaceae</taxon>
        <taxon>Aestuariirhabdus</taxon>
    </lineage>
</organism>
<sequence length="268" mass="28756">MSSNPTSCTAVTCSIDERGVATVTLNNPDKHNAFDDAMIAALSDHFHTLAQDNGVRVVVLASCGRSFSAGADLNWMKRMASYSFEENLRDANALANMLQTLNTLPKPTIARVQGAAFGGAVGLVSCCDMAVASSRASFCLSEVRIGLVPATISPYVINAIGQRAARRYFTTAERFSAQRAQTLGLVSEVVDEEELDTELERLLTQLLGNGPRAVALAKELLFDVSGRPIDDEVIADTCERIASIRVSEEGQAGLGAFLDKQSPPWIKE</sequence>
<dbReference type="FunFam" id="3.90.226.10:FF:000066">
    <property type="entry name" value="Enoyl-CoA hydratase"/>
    <property type="match status" value="1"/>
</dbReference>
<evidence type="ECO:0000313" key="3">
    <source>
        <dbReference type="EMBL" id="RRJ83756.1"/>
    </source>
</evidence>
<name>A0A3P3VQ09_9GAMM</name>
<dbReference type="InterPro" id="IPR014748">
    <property type="entry name" value="Enoyl-CoA_hydra_C"/>
</dbReference>
<dbReference type="InterPro" id="IPR029045">
    <property type="entry name" value="ClpP/crotonase-like_dom_sf"/>
</dbReference>
<dbReference type="Gene3D" id="3.90.226.10">
    <property type="entry name" value="2-enoyl-CoA Hydratase, Chain A, domain 1"/>
    <property type="match status" value="1"/>
</dbReference>